<sequence length="113" mass="12813">MNSSLTWIVIKGAAPMSLEHLWFDLSSQMFMIDKVNLSWGHSAIPSLRTLELTMACRVAEQRNTLLNFLKSCTGLRELIIWRGDEATPQEECEVIGQRFSCKTEGYSLFGQTP</sequence>
<evidence type="ECO:0000313" key="1">
    <source>
        <dbReference type="EMBL" id="JAD22543.1"/>
    </source>
</evidence>
<accession>A0A0A8YAU0</accession>
<reference evidence="1" key="2">
    <citation type="journal article" date="2015" name="Data Brief">
        <title>Shoot transcriptome of the giant reed, Arundo donax.</title>
        <authorList>
            <person name="Barrero R.A."/>
            <person name="Guerrero F.D."/>
            <person name="Moolhuijzen P."/>
            <person name="Goolsby J.A."/>
            <person name="Tidwell J."/>
            <person name="Bellgard S.E."/>
            <person name="Bellgard M.I."/>
        </authorList>
    </citation>
    <scope>NUCLEOTIDE SEQUENCE</scope>
    <source>
        <tissue evidence="1">Shoot tissue taken approximately 20 cm above the soil surface</tissue>
    </source>
</reference>
<dbReference type="EMBL" id="GBRH01275352">
    <property type="protein sequence ID" value="JAD22543.1"/>
    <property type="molecule type" value="Transcribed_RNA"/>
</dbReference>
<evidence type="ECO:0008006" key="2">
    <source>
        <dbReference type="Google" id="ProtNLM"/>
    </source>
</evidence>
<name>A0A0A8YAU0_ARUDO</name>
<proteinExistence type="predicted"/>
<dbReference type="AlphaFoldDB" id="A0A0A8YAU0"/>
<reference evidence="1" key="1">
    <citation type="submission" date="2014-09" db="EMBL/GenBank/DDBJ databases">
        <authorList>
            <person name="Magalhaes I.L.F."/>
            <person name="Oliveira U."/>
            <person name="Santos F.R."/>
            <person name="Vidigal T.H.D.A."/>
            <person name="Brescovit A.D."/>
            <person name="Santos A.J."/>
        </authorList>
    </citation>
    <scope>NUCLEOTIDE SEQUENCE</scope>
    <source>
        <tissue evidence="1">Shoot tissue taken approximately 20 cm above the soil surface</tissue>
    </source>
</reference>
<protein>
    <recommendedName>
        <fullName evidence="2">FBD domain-containing protein</fullName>
    </recommendedName>
</protein>
<organism evidence="1">
    <name type="scientific">Arundo donax</name>
    <name type="common">Giant reed</name>
    <name type="synonym">Donax arundinaceus</name>
    <dbReference type="NCBI Taxonomy" id="35708"/>
    <lineage>
        <taxon>Eukaryota</taxon>
        <taxon>Viridiplantae</taxon>
        <taxon>Streptophyta</taxon>
        <taxon>Embryophyta</taxon>
        <taxon>Tracheophyta</taxon>
        <taxon>Spermatophyta</taxon>
        <taxon>Magnoliopsida</taxon>
        <taxon>Liliopsida</taxon>
        <taxon>Poales</taxon>
        <taxon>Poaceae</taxon>
        <taxon>PACMAD clade</taxon>
        <taxon>Arundinoideae</taxon>
        <taxon>Arundineae</taxon>
        <taxon>Arundo</taxon>
    </lineage>
</organism>